<reference evidence="1 2" key="1">
    <citation type="submission" date="2022-05" db="EMBL/GenBank/DDBJ databases">
        <authorList>
            <consortium name="Genoscope - CEA"/>
            <person name="William W."/>
        </authorList>
    </citation>
    <scope>NUCLEOTIDE SEQUENCE [LARGE SCALE GENOMIC DNA]</scope>
</reference>
<evidence type="ECO:0000313" key="2">
    <source>
        <dbReference type="Proteomes" id="UP001159428"/>
    </source>
</evidence>
<evidence type="ECO:0000313" key="1">
    <source>
        <dbReference type="EMBL" id="CAH3164791.1"/>
    </source>
</evidence>
<dbReference type="AlphaFoldDB" id="A0AAU9Y399"/>
<feature type="non-terminal residue" evidence="1">
    <location>
        <position position="1"/>
    </location>
</feature>
<gene>
    <name evidence="1" type="ORF">PMEA_00002414</name>
</gene>
<dbReference type="Proteomes" id="UP001159428">
    <property type="component" value="Unassembled WGS sequence"/>
</dbReference>
<comment type="caution">
    <text evidence="1">The sequence shown here is derived from an EMBL/GenBank/DDBJ whole genome shotgun (WGS) entry which is preliminary data.</text>
</comment>
<proteinExistence type="predicted"/>
<accession>A0AAU9Y399</accession>
<organism evidence="1 2">
    <name type="scientific">Pocillopora meandrina</name>
    <dbReference type="NCBI Taxonomy" id="46732"/>
    <lineage>
        <taxon>Eukaryota</taxon>
        <taxon>Metazoa</taxon>
        <taxon>Cnidaria</taxon>
        <taxon>Anthozoa</taxon>
        <taxon>Hexacorallia</taxon>
        <taxon>Scleractinia</taxon>
        <taxon>Astrocoeniina</taxon>
        <taxon>Pocilloporidae</taxon>
        <taxon>Pocillopora</taxon>
    </lineage>
</organism>
<dbReference type="EMBL" id="CALNXJ010000108">
    <property type="protein sequence ID" value="CAH3164791.1"/>
    <property type="molecule type" value="Genomic_DNA"/>
</dbReference>
<protein>
    <submittedName>
        <fullName evidence="1">Uncharacterized protein</fullName>
    </submittedName>
</protein>
<sequence length="72" mass="8282">LLSVNTSRAEGRVEVQSDQVHVNNFRTALNSKWQFGQFWKAFKIIWFEFSGKNVELTLQDILVGKINVQIAS</sequence>
<keyword evidence="2" id="KW-1185">Reference proteome</keyword>
<name>A0AAU9Y399_9CNID</name>